<gene>
    <name evidence="3" type="ORF">MIMGU_mgv1a0215351mg</name>
</gene>
<dbReference type="Proteomes" id="UP000030748">
    <property type="component" value="Unassembled WGS sequence"/>
</dbReference>
<evidence type="ECO:0000313" key="3">
    <source>
        <dbReference type="EMBL" id="EYU45320.1"/>
    </source>
</evidence>
<protein>
    <submittedName>
        <fullName evidence="3">Uncharacterized protein</fullName>
    </submittedName>
</protein>
<evidence type="ECO:0000313" key="4">
    <source>
        <dbReference type="Proteomes" id="UP000030748"/>
    </source>
</evidence>
<name>A0A022S225_ERYGU</name>
<feature type="non-terminal residue" evidence="3">
    <location>
        <position position="83"/>
    </location>
</feature>
<proteinExistence type="predicted"/>
<keyword evidence="2" id="KW-0677">Repeat</keyword>
<dbReference type="AlphaFoldDB" id="A0A022S225"/>
<dbReference type="PANTHER" id="PTHR19919">
    <property type="entry name" value="WD REPEAT CONTAINING PROTEIN"/>
    <property type="match status" value="1"/>
</dbReference>
<keyword evidence="1" id="KW-0853">WD repeat</keyword>
<organism evidence="3 4">
    <name type="scientific">Erythranthe guttata</name>
    <name type="common">Yellow monkey flower</name>
    <name type="synonym">Mimulus guttatus</name>
    <dbReference type="NCBI Taxonomy" id="4155"/>
    <lineage>
        <taxon>Eukaryota</taxon>
        <taxon>Viridiplantae</taxon>
        <taxon>Streptophyta</taxon>
        <taxon>Embryophyta</taxon>
        <taxon>Tracheophyta</taxon>
        <taxon>Spermatophyta</taxon>
        <taxon>Magnoliopsida</taxon>
        <taxon>eudicotyledons</taxon>
        <taxon>Gunneridae</taxon>
        <taxon>Pentapetalae</taxon>
        <taxon>asterids</taxon>
        <taxon>lamiids</taxon>
        <taxon>Lamiales</taxon>
        <taxon>Phrymaceae</taxon>
        <taxon>Erythranthe</taxon>
    </lineage>
</organism>
<reference evidence="3 4" key="1">
    <citation type="journal article" date="2013" name="Proc. Natl. Acad. Sci. U.S.A.">
        <title>Fine-scale variation in meiotic recombination in Mimulus inferred from population shotgun sequencing.</title>
        <authorList>
            <person name="Hellsten U."/>
            <person name="Wright K.M."/>
            <person name="Jenkins J."/>
            <person name="Shu S."/>
            <person name="Yuan Y."/>
            <person name="Wessler S.R."/>
            <person name="Schmutz J."/>
            <person name="Willis J.H."/>
            <person name="Rokhsar D.S."/>
        </authorList>
    </citation>
    <scope>NUCLEOTIDE SEQUENCE [LARGE SCALE GENOMIC DNA]</scope>
    <source>
        <strain evidence="4">cv. DUN x IM62</strain>
    </source>
</reference>
<keyword evidence="4" id="KW-1185">Reference proteome</keyword>
<evidence type="ECO:0000256" key="1">
    <source>
        <dbReference type="ARBA" id="ARBA00022574"/>
    </source>
</evidence>
<evidence type="ECO:0000256" key="2">
    <source>
        <dbReference type="ARBA" id="ARBA00022737"/>
    </source>
</evidence>
<sequence length="83" mass="9388">MDNSTQDSHPRADNVVTYDFSHPIYAMAISAADRRRIAVGSYIEDLKNRVDIITFSDDSPSLKPNPSLSFEHPYPPTKLLFHP</sequence>
<dbReference type="EMBL" id="KI630190">
    <property type="protein sequence ID" value="EYU45320.1"/>
    <property type="molecule type" value="Genomic_DNA"/>
</dbReference>
<dbReference type="InterPro" id="IPR045159">
    <property type="entry name" value="DCAF7-like"/>
</dbReference>
<accession>A0A022S225</accession>
<dbReference type="STRING" id="4155.A0A022S225"/>